<dbReference type="InterPro" id="IPR016088">
    <property type="entry name" value="Chalcone_isomerase_3-sand"/>
</dbReference>
<feature type="signal peptide" evidence="1">
    <location>
        <begin position="1"/>
        <end position="21"/>
    </location>
</feature>
<keyword evidence="1" id="KW-0732">Signal</keyword>
<dbReference type="Proteomes" id="UP000575898">
    <property type="component" value="Unassembled WGS sequence"/>
</dbReference>
<sequence length="190" mass="20420">MTVKQWLAVLLLSVASLPAMAAEVAGVKLDDKVNVTGTELALNGAGVRSRFGLAKVYVAGLYLTGKSKDAEAIIASKQTRRVVLVMKRDVEADKMLDAFKEGIVANTTGPELAAIQPKIAEMEKIFKAVREVKEGDVILLDFGSDGGTRITVRNQAKEVISGADFQAALLRIWLGKKPVQDELKKALLEG</sequence>
<dbReference type="EMBL" id="JACHHY010000010">
    <property type="protein sequence ID" value="MBB5018656.1"/>
    <property type="molecule type" value="Genomic_DNA"/>
</dbReference>
<dbReference type="RefSeq" id="WP_184038260.1">
    <property type="nucleotide sequence ID" value="NZ_JACHHY010000010.1"/>
</dbReference>
<gene>
    <name evidence="3" type="ORF">HNQ59_001947</name>
</gene>
<evidence type="ECO:0000256" key="1">
    <source>
        <dbReference type="SAM" id="SignalP"/>
    </source>
</evidence>
<evidence type="ECO:0000313" key="4">
    <source>
        <dbReference type="Proteomes" id="UP000575898"/>
    </source>
</evidence>
<proteinExistence type="predicted"/>
<feature type="chain" id="PRO_5032428646" description="Chalcone isomerase domain-containing protein" evidence="1">
    <location>
        <begin position="22"/>
        <end position="190"/>
    </location>
</feature>
<dbReference type="PANTHER" id="PTHR47698:SF2">
    <property type="entry name" value="FATTY-ACID-BINDING PROTEIN 3, CHLOROPLASTIC"/>
    <property type="match status" value="1"/>
</dbReference>
<keyword evidence="4" id="KW-1185">Reference proteome</keyword>
<organism evidence="3 4">
    <name type="scientific">Chitinivorax tropicus</name>
    <dbReference type="NCBI Taxonomy" id="714531"/>
    <lineage>
        <taxon>Bacteria</taxon>
        <taxon>Pseudomonadati</taxon>
        <taxon>Pseudomonadota</taxon>
        <taxon>Betaproteobacteria</taxon>
        <taxon>Chitinivorax</taxon>
    </lineage>
</organism>
<dbReference type="GO" id="GO:0016872">
    <property type="term" value="F:intramolecular lyase activity"/>
    <property type="evidence" value="ECO:0007669"/>
    <property type="project" value="InterPro"/>
</dbReference>
<dbReference type="Pfam" id="PF16036">
    <property type="entry name" value="Chalcone_3"/>
    <property type="match status" value="1"/>
</dbReference>
<name>A0A840MQB6_9PROT</name>
<evidence type="ECO:0000259" key="2">
    <source>
        <dbReference type="Pfam" id="PF16036"/>
    </source>
</evidence>
<dbReference type="InterPro" id="IPR036298">
    <property type="entry name" value="Chalcone_isomerase_sf"/>
</dbReference>
<accession>A0A840MQB6</accession>
<dbReference type="InterPro" id="IPR016087">
    <property type="entry name" value="Chalcone_isomerase"/>
</dbReference>
<dbReference type="SUPFAM" id="SSF54626">
    <property type="entry name" value="Chalcone isomerase"/>
    <property type="match status" value="1"/>
</dbReference>
<dbReference type="Gene3D" id="3.50.70.10">
    <property type="match status" value="1"/>
</dbReference>
<evidence type="ECO:0000313" key="3">
    <source>
        <dbReference type="EMBL" id="MBB5018656.1"/>
    </source>
</evidence>
<feature type="domain" description="Chalcone isomerase" evidence="2">
    <location>
        <begin position="21"/>
        <end position="188"/>
    </location>
</feature>
<reference evidence="3 4" key="1">
    <citation type="submission" date="2020-08" db="EMBL/GenBank/DDBJ databases">
        <title>Genomic Encyclopedia of Type Strains, Phase IV (KMG-IV): sequencing the most valuable type-strain genomes for metagenomic binning, comparative biology and taxonomic classification.</title>
        <authorList>
            <person name="Goeker M."/>
        </authorList>
    </citation>
    <scope>NUCLEOTIDE SEQUENCE [LARGE SCALE GENOMIC DNA]</scope>
    <source>
        <strain evidence="3 4">DSM 27165</strain>
    </source>
</reference>
<protein>
    <recommendedName>
        <fullName evidence="2">Chalcone isomerase domain-containing protein</fullName>
    </recommendedName>
</protein>
<dbReference type="AlphaFoldDB" id="A0A840MQB6"/>
<dbReference type="PANTHER" id="PTHR47698">
    <property type="entry name" value="FATTY-ACID-BINDING PROTEIN 3, CHLOROPLASTIC"/>
    <property type="match status" value="1"/>
</dbReference>
<comment type="caution">
    <text evidence="3">The sequence shown here is derived from an EMBL/GenBank/DDBJ whole genome shotgun (WGS) entry which is preliminary data.</text>
</comment>